<dbReference type="SMART" id="SM00066">
    <property type="entry name" value="GAL4"/>
    <property type="match status" value="2"/>
</dbReference>
<feature type="region of interest" description="Disordered" evidence="2">
    <location>
        <begin position="374"/>
        <end position="424"/>
    </location>
</feature>
<dbReference type="EMBL" id="JABFCT010000016">
    <property type="protein sequence ID" value="KAF5869792.1"/>
    <property type="molecule type" value="Genomic_DNA"/>
</dbReference>
<accession>A0A8H6EEZ2</accession>
<feature type="region of interest" description="Disordered" evidence="2">
    <location>
        <begin position="299"/>
        <end position="350"/>
    </location>
</feature>
<keyword evidence="5" id="KW-1185">Reference proteome</keyword>
<feature type="domain" description="Zn(2)-C6 fungal-type" evidence="3">
    <location>
        <begin position="485"/>
        <end position="536"/>
    </location>
</feature>
<comment type="caution">
    <text evidence="4">The sequence shown here is derived from an EMBL/GenBank/DDBJ whole genome shotgun (WGS) entry which is preliminary data.</text>
</comment>
<feature type="region of interest" description="Disordered" evidence="2">
    <location>
        <begin position="26"/>
        <end position="50"/>
    </location>
</feature>
<feature type="compositionally biased region" description="Low complexity" evidence="2">
    <location>
        <begin position="31"/>
        <end position="50"/>
    </location>
</feature>
<sequence>MPGTVVSFSHRCLDRFVTNKSESIQDSTMVNMDNKSNPNPNDDNPNVTINNNQENLNESIFGLPNMFNSANFAQASILSRDAESVMASPVTGYTSIFSYIPSSTNSSPVSSHTSTFSNGSGGIMSGSVSAQTSIFGSVSNTHSKSPISAQTSIFGDVPSSKSTRTTSAQASTFSNAPNSTVETSNTVQSIIPSSEVDLYPPDPESEQDPDVDPDASLDDNSDVEMDSNTSSRFTSSSPEAPDFNAPAAPASETFSVPSYRSSPSMRCNMPRNFQELSIMFNSTKRTAAIKGQAQRIGIAGADRDDSGTYDPSLERKRNTRSTRATTKKNKENRGETLKSAGAGNGRKTKEQGSFELMITIKLTSERGLEYLRKITPGPEDDERDFPPIHEADDEDSSDDEDDEDEEIAIDYPTHSTRRKRIKTSHNRRPDGLILSDLNNGHPQRRGCKGCFEAGDDECSLIEHSHEWPCESCEDAGIDCELIIPPELKLSCIRCKEKLRKRCSYADDGGKDVDSCKDCEEANEKCIAGPKAGSGPSLRMTDVLENIGAKKKGSSNSKKEIAKKLLATAIATVTNVAKPKAAPRKYVSCNRCRFEFKAKCALKRDEEGPCNRCIKAKIPCTFTMLPLPLPTPSNKEKGIPNRKETVPVLRTPQDLTQTIILESTRLNDREWRTTNPHARRTKTQQKAYERAISSSSPDEQFLMTNSTYKHNSLSRLPSYDLKYSTQATNQLIPPTFALHHKGIRTIIIPTSFAHPLIFNYKRDPMALYPPCDFHSTPFFGLFGYGIRHVTVVPWPSITGAGYEELENGWGDSGAGHEATRMCVKCTYERVKILGCAEHQLRPLEGLDERMRDDRLVRDSVKACEEGMMQGKWVKGSGETPERGSRADLVWRAKWCAVCPRPGDWICKSGDTCEGRRSLSHSTQGSQSHVKGCGLILCDTCYELHGKIQKGGKKGGRIVLGRVIQLAGSPSRREDYPDGVRADAGFLREDGELFVRTLRGGCAGSKGEFKDGERSSTTSETGFVGRGISGGHGGINSVGDKKRQGKGLDVPRPRQTLDSVTVSKGVVGKKEFANAAKSKANDKVKTEHRDEEITESIKEEERMEGMSGGVLGTALTQASRTRVAFTGDFTGDGVASGRWKGKGVDRRNRREIGANDVMRSIGREVIELSD</sequence>
<organism evidence="4 5">
    <name type="scientific">Botrytis fragariae</name>
    <dbReference type="NCBI Taxonomy" id="1964551"/>
    <lineage>
        <taxon>Eukaryota</taxon>
        <taxon>Fungi</taxon>
        <taxon>Dikarya</taxon>
        <taxon>Ascomycota</taxon>
        <taxon>Pezizomycotina</taxon>
        <taxon>Leotiomycetes</taxon>
        <taxon>Helotiales</taxon>
        <taxon>Sclerotiniaceae</taxon>
        <taxon>Botrytis</taxon>
    </lineage>
</organism>
<dbReference type="CDD" id="cd00067">
    <property type="entry name" value="GAL4"/>
    <property type="match status" value="1"/>
</dbReference>
<feature type="compositionally biased region" description="Low complexity" evidence="2">
    <location>
        <begin position="227"/>
        <end position="237"/>
    </location>
</feature>
<dbReference type="InterPro" id="IPR001138">
    <property type="entry name" value="Zn2Cys6_DnaBD"/>
</dbReference>
<evidence type="ECO:0000313" key="4">
    <source>
        <dbReference type="EMBL" id="KAF5869792.1"/>
    </source>
</evidence>
<feature type="compositionally biased region" description="Acidic residues" evidence="2">
    <location>
        <begin position="391"/>
        <end position="408"/>
    </location>
</feature>
<feature type="compositionally biased region" description="Acidic residues" evidence="2">
    <location>
        <begin position="203"/>
        <end position="225"/>
    </location>
</feature>
<dbReference type="GeneID" id="59265013"/>
<dbReference type="Gene3D" id="4.10.240.10">
    <property type="entry name" value="Zn(2)-C6 fungal-type DNA-binding domain"/>
    <property type="match status" value="1"/>
</dbReference>
<dbReference type="OrthoDB" id="5303703at2759"/>
<feature type="compositionally biased region" description="Gly residues" evidence="2">
    <location>
        <begin position="1022"/>
        <end position="1034"/>
    </location>
</feature>
<feature type="compositionally biased region" description="Basic residues" evidence="2">
    <location>
        <begin position="415"/>
        <end position="424"/>
    </location>
</feature>
<dbReference type="SUPFAM" id="SSF57701">
    <property type="entry name" value="Zn2/Cys6 DNA-binding domain"/>
    <property type="match status" value="1"/>
</dbReference>
<gene>
    <name evidence="4" type="ORF">Bfra_010992</name>
</gene>
<feature type="region of interest" description="Disordered" evidence="2">
    <location>
        <begin position="1003"/>
        <end position="1060"/>
    </location>
</feature>
<evidence type="ECO:0000256" key="2">
    <source>
        <dbReference type="SAM" id="MobiDB-lite"/>
    </source>
</evidence>
<feature type="compositionally biased region" description="Polar residues" evidence="2">
    <location>
        <begin position="138"/>
        <end position="192"/>
    </location>
</feature>
<keyword evidence="1" id="KW-0539">Nucleus</keyword>
<dbReference type="RefSeq" id="XP_037188740.1">
    <property type="nucleotide sequence ID" value="XM_037341321.1"/>
</dbReference>
<feature type="compositionally biased region" description="Polar residues" evidence="2">
    <location>
        <begin position="252"/>
        <end position="264"/>
    </location>
</feature>
<reference evidence="4 5" key="1">
    <citation type="journal article" date="2020" name="Phytopathology">
        <title>A high-quality genome resource of Botrytis fragariae, a new and rapidly spreading fungal pathogen causing strawberry gray mold in the U.S.A.</title>
        <authorList>
            <person name="Wu Y."/>
            <person name="Saski C.A."/>
            <person name="Schnabel G."/>
            <person name="Xiao S."/>
            <person name="Hu M."/>
        </authorList>
    </citation>
    <scope>NUCLEOTIDE SEQUENCE [LARGE SCALE GENOMIC DNA]</scope>
    <source>
        <strain evidence="4 5">BVB16</strain>
    </source>
</reference>
<dbReference type="GO" id="GO:0000981">
    <property type="term" value="F:DNA-binding transcription factor activity, RNA polymerase II-specific"/>
    <property type="evidence" value="ECO:0007669"/>
    <property type="project" value="InterPro"/>
</dbReference>
<dbReference type="Proteomes" id="UP000531561">
    <property type="component" value="Unassembled WGS sequence"/>
</dbReference>
<feature type="domain" description="Zn(2)-C6 fungal-type" evidence="3">
    <location>
        <begin position="582"/>
        <end position="630"/>
    </location>
</feature>
<feature type="region of interest" description="Disordered" evidence="2">
    <location>
        <begin position="138"/>
        <end position="264"/>
    </location>
</feature>
<proteinExistence type="predicted"/>
<feature type="compositionally biased region" description="Basic and acidic residues" evidence="2">
    <location>
        <begin position="301"/>
        <end position="316"/>
    </location>
</feature>
<name>A0A8H6EEZ2_9HELO</name>
<dbReference type="AlphaFoldDB" id="A0A8H6EEZ2"/>
<evidence type="ECO:0000256" key="1">
    <source>
        <dbReference type="ARBA" id="ARBA00023242"/>
    </source>
</evidence>
<dbReference type="GO" id="GO:0008270">
    <property type="term" value="F:zinc ion binding"/>
    <property type="evidence" value="ECO:0007669"/>
    <property type="project" value="InterPro"/>
</dbReference>
<dbReference type="InterPro" id="IPR036864">
    <property type="entry name" value="Zn2-C6_fun-type_DNA-bd_sf"/>
</dbReference>
<protein>
    <submittedName>
        <fullName evidence="4">Putative c6 finger domain protein</fullName>
    </submittedName>
</protein>
<evidence type="ECO:0000313" key="5">
    <source>
        <dbReference type="Proteomes" id="UP000531561"/>
    </source>
</evidence>
<evidence type="ECO:0000259" key="3">
    <source>
        <dbReference type="SMART" id="SM00066"/>
    </source>
</evidence>